<feature type="coiled-coil region" evidence="1">
    <location>
        <begin position="743"/>
        <end position="796"/>
    </location>
</feature>
<dbReference type="Pfam" id="PF13699">
    <property type="entry name" value="eCIS_core"/>
    <property type="match status" value="1"/>
</dbReference>
<evidence type="ECO:0000313" key="4">
    <source>
        <dbReference type="EMBL" id="SEN31133.1"/>
    </source>
</evidence>
<gene>
    <name evidence="4" type="ORF">SAMN04489859_100458</name>
</gene>
<dbReference type="Proteomes" id="UP000199054">
    <property type="component" value="Unassembled WGS sequence"/>
</dbReference>
<feature type="compositionally biased region" description="Low complexity" evidence="2">
    <location>
        <begin position="228"/>
        <end position="238"/>
    </location>
</feature>
<feature type="compositionally biased region" description="Basic and acidic residues" evidence="2">
    <location>
        <begin position="1048"/>
        <end position="1058"/>
    </location>
</feature>
<keyword evidence="1" id="KW-0175">Coiled coil</keyword>
<dbReference type="OrthoDB" id="7387101at2"/>
<dbReference type="InterPro" id="IPR025295">
    <property type="entry name" value="eCIS_core_dom"/>
</dbReference>
<feature type="region of interest" description="Disordered" evidence="2">
    <location>
        <begin position="222"/>
        <end position="336"/>
    </location>
</feature>
<feature type="compositionally biased region" description="Low complexity" evidence="2">
    <location>
        <begin position="7"/>
        <end position="19"/>
    </location>
</feature>
<feature type="compositionally biased region" description="Polar residues" evidence="2">
    <location>
        <begin position="427"/>
        <end position="448"/>
    </location>
</feature>
<keyword evidence="5" id="KW-1185">Reference proteome</keyword>
<feature type="compositionally biased region" description="Basic and acidic residues" evidence="2">
    <location>
        <begin position="1065"/>
        <end position="1091"/>
    </location>
</feature>
<feature type="region of interest" description="Disordered" evidence="2">
    <location>
        <begin position="1013"/>
        <end position="1091"/>
    </location>
</feature>
<feature type="region of interest" description="Disordered" evidence="2">
    <location>
        <begin position="1"/>
        <end position="37"/>
    </location>
</feature>
<feature type="compositionally biased region" description="Low complexity" evidence="2">
    <location>
        <begin position="263"/>
        <end position="274"/>
    </location>
</feature>
<feature type="compositionally biased region" description="Low complexity" evidence="2">
    <location>
        <begin position="540"/>
        <end position="568"/>
    </location>
</feature>
<feature type="compositionally biased region" description="Basic and acidic residues" evidence="2">
    <location>
        <begin position="518"/>
        <end position="529"/>
    </location>
</feature>
<protein>
    <recommendedName>
        <fullName evidence="3">eCIS core domain-containing protein</fullName>
    </recommendedName>
</protein>
<evidence type="ECO:0000259" key="3">
    <source>
        <dbReference type="Pfam" id="PF13699"/>
    </source>
</evidence>
<accession>A0A1H8FHB1</accession>
<evidence type="ECO:0000313" key="5">
    <source>
        <dbReference type="Proteomes" id="UP000199054"/>
    </source>
</evidence>
<feature type="compositionally biased region" description="Basic and acidic residues" evidence="2">
    <location>
        <begin position="282"/>
        <end position="295"/>
    </location>
</feature>
<name>A0A1H8FHB1_9RHOB</name>
<evidence type="ECO:0000256" key="2">
    <source>
        <dbReference type="SAM" id="MobiDB-lite"/>
    </source>
</evidence>
<evidence type="ECO:0000256" key="1">
    <source>
        <dbReference type="SAM" id="Coils"/>
    </source>
</evidence>
<feature type="region of interest" description="Disordered" evidence="2">
    <location>
        <begin position="356"/>
        <end position="595"/>
    </location>
</feature>
<feature type="compositionally biased region" description="Basic and acidic residues" evidence="2">
    <location>
        <begin position="320"/>
        <end position="336"/>
    </location>
</feature>
<dbReference type="STRING" id="34002.SAMN04489859_100458"/>
<reference evidence="4 5" key="1">
    <citation type="submission" date="2016-10" db="EMBL/GenBank/DDBJ databases">
        <authorList>
            <person name="de Groot N.N."/>
        </authorList>
    </citation>
    <scope>NUCLEOTIDE SEQUENCE [LARGE SCALE GENOMIC DNA]</scope>
    <source>
        <strain evidence="4 5">DSM 8512</strain>
    </source>
</reference>
<proteinExistence type="predicted"/>
<feature type="domain" description="eCIS core" evidence="3">
    <location>
        <begin position="50"/>
        <end position="126"/>
    </location>
</feature>
<feature type="compositionally biased region" description="Low complexity" evidence="2">
    <location>
        <begin position="359"/>
        <end position="407"/>
    </location>
</feature>
<feature type="compositionally biased region" description="Basic residues" evidence="2">
    <location>
        <begin position="1013"/>
        <end position="1027"/>
    </location>
</feature>
<dbReference type="RefSeq" id="WP_090610651.1">
    <property type="nucleotide sequence ID" value="NZ_CP067124.1"/>
</dbReference>
<dbReference type="EMBL" id="FODE01000004">
    <property type="protein sequence ID" value="SEN31133.1"/>
    <property type="molecule type" value="Genomic_DNA"/>
</dbReference>
<feature type="compositionally biased region" description="Basic and acidic residues" evidence="2">
    <location>
        <begin position="496"/>
        <end position="509"/>
    </location>
</feature>
<feature type="compositionally biased region" description="Low complexity" evidence="2">
    <location>
        <begin position="471"/>
        <end position="485"/>
    </location>
</feature>
<sequence>MKTRTGPVSTPSVTASRSPAPAPAPAPPAHDSTPQPLNALQRSLVGGAALPADLRTRMETGFGASFTDVRIHTGGAAAQATGRMRAEALTSGRDIAFAPGRYQPGSKAGDSLIAHELAHVVQQRRSGGGGAVQAKSLISNPGEAAESAADTAAATVLAGGRAQLGAAGQSLRGRIMRRALAGAAPFASRAMTQAPARPGAVAPGSVPVLTPVMTSQVSAAGGRISGLTKPGAAAPATKAPDEAQTARGGTGAEAKPAPSVTIAGASAGAGEAAATQGTPKKMARDAPKPETEKPKARSAPGKGGARAQRGGRGGGAAKRFGQDLGDRGEAAADEARQRLARRAEALQVNEGADTRIEAARAAAEPAPNAAEADGQGQQAAALSGADIPAPDAAAAQQRAGAALASAAPSTIEELDNFAGPGGAGTRQRISQQVGAEASQQAAPVQSSMAGVQNPPQGAAPPPAVPQTEPVAAPSTPAPGLTGAAPAPVPEESLDASEFRESADAALAEHDVDDATLAKAEEGPLRAIGDDKDELNENVDSAASNARATESAATQEAAAGLAATEADSTADMEAGRDAAQEAVSGEQTGARLGEETGARTLAEQINATYTTAEGQVNARLGTLESDAVQGFRDRQGQRLESFASGVRADLEAFKSRRYSGARGLYNRARDWVLSINSLPEVKALYDRHRSQYIADIDALLAGIRTSIQRTIDECKTILSEAKTAIDQLAETNKGNLDAEAQAALTRARTQFQAMESRIEATQRSALAALDRERERAIREMDAKLAEIQAENAGLVDRIAAAIKAIADALGEFMALLARVTRMGVGRFLSAAGSQAQEGVKNHLWDSLKEAFKQWFFNKVPGLQLLMNLPPNWVEMLTALASSMIGLITENLPALMPAMAAAAMTWLAVQLALKLIPGAGAIMAVIDAIRAAWSLVQSLFSAARAFLEFVMQVAAPGNGAAAFARALAHGIVAAVDMVLTFLGIDALIRRLLGAIARPFGRIIARIQQRFRQYMARRRARRQAGQRRRARRDDGRDAPGSGNRRRGAAADARRRQRASDRRRARRNQQRDRNRDRRRETPDARRRRERERRNLERLNRAKAAIDPAVRRLLRNGASRTRLSLQMTYWRLRWRLTTLALTGRSIRLSINPSTELTARIEEIDAQQLGGMLEPILREAEDRFFQQRYAANPELRRNIEGELGTARRTGSVNSSLADADRVQLYRGIAETPMQHRYTSVNVNRTMAAVGSEPARSFPVQSRFTDNPAAPWAVRPGEVRHGGSYSAIQNRMNRPGRGGPLGVGTYLGQRRGKTDPAWAGVRSAEIRLMEAARGPGQFATQNLASGLIGATAFSPEGMAATRAGASSLPERLAGTGDLNFAVGQGTGRTMDYDAGRRSDSAGPNAAQNRARRRISTAELMRTINRVRPAILSTAGERGAALNHIRTQFRNFMRAAMAAQQGLGRAGAEDRTREQLIAAVAAFMHLQNRT</sequence>
<dbReference type="PROSITE" id="PS50096">
    <property type="entry name" value="IQ"/>
    <property type="match status" value="1"/>
</dbReference>
<organism evidence="4 5">
    <name type="scientific">Paracoccus alcaliphilus</name>
    <dbReference type="NCBI Taxonomy" id="34002"/>
    <lineage>
        <taxon>Bacteria</taxon>
        <taxon>Pseudomonadati</taxon>
        <taxon>Pseudomonadota</taxon>
        <taxon>Alphaproteobacteria</taxon>
        <taxon>Rhodobacterales</taxon>
        <taxon>Paracoccaceae</taxon>
        <taxon>Paracoccus</taxon>
    </lineage>
</organism>